<name>A0ABV0NP09_9TELE</name>
<dbReference type="EMBL" id="JAHRIO010044098">
    <property type="protein sequence ID" value="MEQ2173147.1"/>
    <property type="molecule type" value="Genomic_DNA"/>
</dbReference>
<protein>
    <submittedName>
        <fullName evidence="2">Uncharacterized protein</fullName>
    </submittedName>
</protein>
<feature type="compositionally biased region" description="Low complexity" evidence="1">
    <location>
        <begin position="82"/>
        <end position="92"/>
    </location>
</feature>
<feature type="region of interest" description="Disordered" evidence="1">
    <location>
        <begin position="82"/>
        <end position="102"/>
    </location>
</feature>
<gene>
    <name evidence="2" type="ORF">GOODEAATRI_028888</name>
</gene>
<evidence type="ECO:0000313" key="2">
    <source>
        <dbReference type="EMBL" id="MEQ2173147.1"/>
    </source>
</evidence>
<reference evidence="2 3" key="1">
    <citation type="submission" date="2021-06" db="EMBL/GenBank/DDBJ databases">
        <authorList>
            <person name="Palmer J.M."/>
        </authorList>
    </citation>
    <scope>NUCLEOTIDE SEQUENCE [LARGE SCALE GENOMIC DNA]</scope>
    <source>
        <strain evidence="2 3">GA_2019</strain>
        <tissue evidence="2">Muscle</tissue>
    </source>
</reference>
<sequence>MEMSDSAGSRSSQNFLLHEPHQHDLVFLTVPRASMMFVCESTACCRVTVHVTPTSCCTWLQVSADLKLRWLLPPPLQVCMSSSDSSHQSAPSEFKTSALNPI</sequence>
<evidence type="ECO:0000256" key="1">
    <source>
        <dbReference type="SAM" id="MobiDB-lite"/>
    </source>
</evidence>
<evidence type="ECO:0000313" key="3">
    <source>
        <dbReference type="Proteomes" id="UP001476798"/>
    </source>
</evidence>
<accession>A0ABV0NP09</accession>
<keyword evidence="3" id="KW-1185">Reference proteome</keyword>
<organism evidence="2 3">
    <name type="scientific">Goodea atripinnis</name>
    <dbReference type="NCBI Taxonomy" id="208336"/>
    <lineage>
        <taxon>Eukaryota</taxon>
        <taxon>Metazoa</taxon>
        <taxon>Chordata</taxon>
        <taxon>Craniata</taxon>
        <taxon>Vertebrata</taxon>
        <taxon>Euteleostomi</taxon>
        <taxon>Actinopterygii</taxon>
        <taxon>Neopterygii</taxon>
        <taxon>Teleostei</taxon>
        <taxon>Neoteleostei</taxon>
        <taxon>Acanthomorphata</taxon>
        <taxon>Ovalentaria</taxon>
        <taxon>Atherinomorphae</taxon>
        <taxon>Cyprinodontiformes</taxon>
        <taxon>Goodeidae</taxon>
        <taxon>Goodea</taxon>
    </lineage>
</organism>
<proteinExistence type="predicted"/>
<dbReference type="Proteomes" id="UP001476798">
    <property type="component" value="Unassembled WGS sequence"/>
</dbReference>
<comment type="caution">
    <text evidence="2">The sequence shown here is derived from an EMBL/GenBank/DDBJ whole genome shotgun (WGS) entry which is preliminary data.</text>
</comment>